<keyword evidence="3" id="KW-0378">Hydrolase</keyword>
<evidence type="ECO:0000256" key="1">
    <source>
        <dbReference type="SAM" id="Phobius"/>
    </source>
</evidence>
<gene>
    <name evidence="3" type="ORF">BJ554DRAFT_388</name>
</gene>
<feature type="non-terminal residue" evidence="3">
    <location>
        <position position="359"/>
    </location>
</feature>
<dbReference type="AlphaFoldDB" id="A0A8H7ZTV2"/>
<feature type="transmembrane region" description="Helical" evidence="1">
    <location>
        <begin position="71"/>
        <end position="94"/>
    </location>
</feature>
<proteinExistence type="predicted"/>
<dbReference type="SUPFAM" id="SSF53474">
    <property type="entry name" value="alpha/beta-Hydrolases"/>
    <property type="match status" value="1"/>
</dbReference>
<dbReference type="Gene3D" id="3.40.50.1820">
    <property type="entry name" value="alpha/beta hydrolase"/>
    <property type="match status" value="1"/>
</dbReference>
<feature type="domain" description="AB hydrolase-1" evidence="2">
    <location>
        <begin position="175"/>
        <end position="232"/>
    </location>
</feature>
<dbReference type="Pfam" id="PF00561">
    <property type="entry name" value="Abhydrolase_1"/>
    <property type="match status" value="1"/>
</dbReference>
<dbReference type="InterPro" id="IPR029058">
    <property type="entry name" value="AB_hydrolase_fold"/>
</dbReference>
<dbReference type="Proteomes" id="UP000673691">
    <property type="component" value="Unassembled WGS sequence"/>
</dbReference>
<dbReference type="InterPro" id="IPR000073">
    <property type="entry name" value="AB_hydrolase_1"/>
</dbReference>
<reference evidence="3 4" key="1">
    <citation type="journal article" name="Sci. Rep.">
        <title>Genome-scale phylogenetic analyses confirm Olpidium as the closest living zoosporic fungus to the non-flagellated, terrestrial fungi.</title>
        <authorList>
            <person name="Chang Y."/>
            <person name="Rochon D."/>
            <person name="Sekimoto S."/>
            <person name="Wang Y."/>
            <person name="Chovatia M."/>
            <person name="Sandor L."/>
            <person name="Salamov A."/>
            <person name="Grigoriev I.V."/>
            <person name="Stajich J.E."/>
            <person name="Spatafora J.W."/>
        </authorList>
    </citation>
    <scope>NUCLEOTIDE SEQUENCE [LARGE SCALE GENOMIC DNA]</scope>
    <source>
        <strain evidence="3">S191</strain>
    </source>
</reference>
<evidence type="ECO:0000313" key="4">
    <source>
        <dbReference type="Proteomes" id="UP000673691"/>
    </source>
</evidence>
<evidence type="ECO:0000259" key="2">
    <source>
        <dbReference type="Pfam" id="PF00561"/>
    </source>
</evidence>
<keyword evidence="1" id="KW-0472">Membrane</keyword>
<accession>A0A8H7ZTV2</accession>
<dbReference type="OrthoDB" id="428974at2759"/>
<keyword evidence="4" id="KW-1185">Reference proteome</keyword>
<dbReference type="EMBL" id="JAEFCI010007170">
    <property type="protein sequence ID" value="KAG5459235.1"/>
    <property type="molecule type" value="Genomic_DNA"/>
</dbReference>
<organism evidence="3 4">
    <name type="scientific">Olpidium bornovanus</name>
    <dbReference type="NCBI Taxonomy" id="278681"/>
    <lineage>
        <taxon>Eukaryota</taxon>
        <taxon>Fungi</taxon>
        <taxon>Fungi incertae sedis</taxon>
        <taxon>Olpidiomycota</taxon>
        <taxon>Olpidiomycotina</taxon>
        <taxon>Olpidiomycetes</taxon>
        <taxon>Olpidiales</taxon>
        <taxon>Olpidiaceae</taxon>
        <taxon>Olpidium</taxon>
    </lineage>
</organism>
<dbReference type="GO" id="GO:0016787">
    <property type="term" value="F:hydrolase activity"/>
    <property type="evidence" value="ECO:0007669"/>
    <property type="project" value="UniProtKB-KW"/>
</dbReference>
<keyword evidence="1" id="KW-1133">Transmembrane helix</keyword>
<feature type="non-terminal residue" evidence="3">
    <location>
        <position position="1"/>
    </location>
</feature>
<comment type="caution">
    <text evidence="3">The sequence shown here is derived from an EMBL/GenBank/DDBJ whole genome shotgun (WGS) entry which is preliminary data.</text>
</comment>
<name>A0A8H7ZTV2_9FUNG</name>
<evidence type="ECO:0000313" key="3">
    <source>
        <dbReference type="EMBL" id="KAG5459235.1"/>
    </source>
</evidence>
<protein>
    <submittedName>
        <fullName evidence="3">Alpha/Beta hydrolase protein</fullName>
    </submittedName>
</protein>
<keyword evidence="1" id="KW-0812">Transmembrane</keyword>
<sequence>SNGPEPKAQRTKPPFGNGYAAVTPVFPALASDPHTAAQMHFCSVLGVSRAGPDPTGRAEPALRGFPAGASAASLVTAGAIGVVSAVCFLTPAWMRQRRAKLERLIVAAEDPIIAGNTKFVTVRGKRYRVVYVPHGLSNQVPLILFVHGIGSQVLPDGAALPEESGPFLFKICTRGAYTTKSLVDDLAAILNLFPSQSVIVVAHSYGCALATFLCAQCRPRIQALVFIAPTGRVDRALSARLRRLATAPGCLLELGRWMDRRGGAYSASVNRSLGKAAGRDLRERMLLWNSASQTCAVADIFAGMTIPGPADLAKVDCPLLLIAGEEDVIAPPGKNLTIIREALSPPNGKPISDPLIMPG</sequence>